<proteinExistence type="predicted"/>
<evidence type="ECO:0000313" key="3">
    <source>
        <dbReference type="Proteomes" id="UP000005713"/>
    </source>
</evidence>
<organism evidence="2 3">
    <name type="scientific">Sagittula stellata (strain ATCC 700073 / DSM 11524 / E-37)</name>
    <dbReference type="NCBI Taxonomy" id="388399"/>
    <lineage>
        <taxon>Bacteria</taxon>
        <taxon>Pseudomonadati</taxon>
        <taxon>Pseudomonadota</taxon>
        <taxon>Alphaproteobacteria</taxon>
        <taxon>Rhodobacterales</taxon>
        <taxon>Roseobacteraceae</taxon>
        <taxon>Sagittula</taxon>
    </lineage>
</organism>
<evidence type="ECO:0000313" key="2">
    <source>
        <dbReference type="EMBL" id="EBA09025.1"/>
    </source>
</evidence>
<gene>
    <name evidence="2" type="ORF">SSE37_05245</name>
</gene>
<dbReference type="PANTHER" id="PTHR30383">
    <property type="entry name" value="THIOESTERASE 1/PROTEASE 1/LYSOPHOSPHOLIPASE L1"/>
    <property type="match status" value="1"/>
</dbReference>
<comment type="caution">
    <text evidence="2">The sequence shown here is derived from an EMBL/GenBank/DDBJ whole genome shotgun (WGS) entry which is preliminary data.</text>
</comment>
<dbReference type="InterPro" id="IPR051532">
    <property type="entry name" value="Ester_Hydrolysis_Enzymes"/>
</dbReference>
<feature type="domain" description="SGNH hydrolase-type esterase" evidence="1">
    <location>
        <begin position="24"/>
        <end position="199"/>
    </location>
</feature>
<name>A3K279_SAGS3</name>
<keyword evidence="3" id="KW-1185">Reference proteome</keyword>
<dbReference type="eggNOG" id="COG2755">
    <property type="taxonomic scope" value="Bacteria"/>
</dbReference>
<dbReference type="AlphaFoldDB" id="A3K279"/>
<dbReference type="CDD" id="cd01839">
    <property type="entry name" value="SGNH_arylesterase_like"/>
    <property type="match status" value="1"/>
</dbReference>
<sequence>MGIDQARAAGLTASKGGTMAVILCFGDSNTHGTAPLDRPGGQARHPKGQRWPDVLASELGNAHEVIQEGLPGRTTVHDDPVEGGCRNGQAVLTAILHTHRPIDLMLIMLGTNDLKNRFSVTAWEIARSVERLVIMSRAEAVVSDFMVIAPAPVRECGSLEAPYLGAEARQTGLSERLEEMAERQGIGFFDAGHYATVSPKDGVHWEPESHIALGQALAPAVRARLS</sequence>
<reference evidence="2 3" key="1">
    <citation type="submission" date="2006-06" db="EMBL/GenBank/DDBJ databases">
        <authorList>
            <person name="Moran M.A."/>
            <person name="Ferriera S."/>
            <person name="Johnson J."/>
            <person name="Kravitz S."/>
            <person name="Beeson K."/>
            <person name="Sutton G."/>
            <person name="Rogers Y.-H."/>
            <person name="Friedman R."/>
            <person name="Frazier M."/>
            <person name="Venter J.C."/>
        </authorList>
    </citation>
    <scope>NUCLEOTIDE SEQUENCE [LARGE SCALE GENOMIC DNA]</scope>
    <source>
        <strain evidence="2 3">E-37</strain>
    </source>
</reference>
<dbReference type="EMBL" id="AAYA01000004">
    <property type="protein sequence ID" value="EBA09025.1"/>
    <property type="molecule type" value="Genomic_DNA"/>
</dbReference>
<dbReference type="Pfam" id="PF13472">
    <property type="entry name" value="Lipase_GDSL_2"/>
    <property type="match status" value="1"/>
</dbReference>
<dbReference type="InterPro" id="IPR036514">
    <property type="entry name" value="SGNH_hydro_sf"/>
</dbReference>
<accession>A3K279</accession>
<dbReference type="Proteomes" id="UP000005713">
    <property type="component" value="Unassembled WGS sequence"/>
</dbReference>
<dbReference type="GO" id="GO:0016788">
    <property type="term" value="F:hydrolase activity, acting on ester bonds"/>
    <property type="evidence" value="ECO:0007669"/>
    <property type="project" value="UniProtKB-ARBA"/>
</dbReference>
<dbReference type="InterPro" id="IPR013830">
    <property type="entry name" value="SGNH_hydro"/>
</dbReference>
<dbReference type="SUPFAM" id="SSF52266">
    <property type="entry name" value="SGNH hydrolase"/>
    <property type="match status" value="1"/>
</dbReference>
<dbReference type="PANTHER" id="PTHR30383:SF29">
    <property type="entry name" value="SGNH HYDROLASE-TYPE ESTERASE DOMAIN-CONTAINING PROTEIN"/>
    <property type="match status" value="1"/>
</dbReference>
<dbReference type="Gene3D" id="3.40.50.1110">
    <property type="entry name" value="SGNH hydrolase"/>
    <property type="match status" value="1"/>
</dbReference>
<protein>
    <submittedName>
        <fullName evidence="2">Lipolytic enzyme, G-D-S-L</fullName>
    </submittedName>
</protein>
<evidence type="ECO:0000259" key="1">
    <source>
        <dbReference type="Pfam" id="PF13472"/>
    </source>
</evidence>